<keyword evidence="2" id="KW-1185">Reference proteome</keyword>
<dbReference type="InterPro" id="IPR036291">
    <property type="entry name" value="NAD(P)-bd_dom_sf"/>
</dbReference>
<dbReference type="GO" id="GO:0016491">
    <property type="term" value="F:oxidoreductase activity"/>
    <property type="evidence" value="ECO:0007669"/>
    <property type="project" value="UniProtKB-KW"/>
</dbReference>
<dbReference type="PRINTS" id="PR00081">
    <property type="entry name" value="GDHRDH"/>
</dbReference>
<dbReference type="GO" id="GO:0008202">
    <property type="term" value="P:steroid metabolic process"/>
    <property type="evidence" value="ECO:0007669"/>
    <property type="project" value="TreeGrafter"/>
</dbReference>
<sequence length="275" mass="31662">MTVFAGCLTQESRQKLENENLVLIGKIFPVELDVTNEESVIAAKEYVQAKMLPGQYFWALVNNAGYFAWFGPDAWLSIEHYQNSMNTNVYGMIRCVHAFLPLIKQSQGRIVSMSSVSGRYPQAHGITYCMAKYAVEVYMDGIRQELRPYSITCCMLEPGAFNTNFLSMTAMKQRVEDVWNQLSPDMQQEYGLDFKEKYLQDFEALIQSSSSKLHKVVDAYQHAITGSWPRLRYRIGWDCQMLVSLSFLPTELSDLALRFLFNTYRVPAILQKKMK</sequence>
<dbReference type="InterPro" id="IPR020904">
    <property type="entry name" value="Sc_DH/Rdtase_CS"/>
</dbReference>
<dbReference type="PANTHER" id="PTHR43313">
    <property type="entry name" value="SHORT-CHAIN DEHYDROGENASE/REDUCTASE FAMILY 9C"/>
    <property type="match status" value="1"/>
</dbReference>
<dbReference type="Gene3D" id="3.40.50.720">
    <property type="entry name" value="NAD(P)-binding Rossmann-like Domain"/>
    <property type="match status" value="1"/>
</dbReference>
<dbReference type="AlphaFoldDB" id="A0A915D9L2"/>
<dbReference type="PANTHER" id="PTHR43313:SF1">
    <property type="entry name" value="3BETA-HYDROXYSTEROID DEHYDROGENASE DHS-16"/>
    <property type="match status" value="1"/>
</dbReference>
<dbReference type="WBParaSite" id="jg17580">
    <property type="protein sequence ID" value="jg17580"/>
    <property type="gene ID" value="jg17580"/>
</dbReference>
<dbReference type="PROSITE" id="PS00061">
    <property type="entry name" value="ADH_SHORT"/>
    <property type="match status" value="1"/>
</dbReference>
<protein>
    <submittedName>
        <fullName evidence="3">Uncharacterized protein</fullName>
    </submittedName>
</protein>
<proteinExistence type="predicted"/>
<dbReference type="SUPFAM" id="SSF51735">
    <property type="entry name" value="NAD(P)-binding Rossmann-fold domains"/>
    <property type="match status" value="1"/>
</dbReference>
<accession>A0A915D9L2</accession>
<name>A0A915D9L2_9BILA</name>
<organism evidence="2 3">
    <name type="scientific">Ditylenchus dipsaci</name>
    <dbReference type="NCBI Taxonomy" id="166011"/>
    <lineage>
        <taxon>Eukaryota</taxon>
        <taxon>Metazoa</taxon>
        <taxon>Ecdysozoa</taxon>
        <taxon>Nematoda</taxon>
        <taxon>Chromadorea</taxon>
        <taxon>Rhabditida</taxon>
        <taxon>Tylenchina</taxon>
        <taxon>Tylenchomorpha</taxon>
        <taxon>Sphaerularioidea</taxon>
        <taxon>Anguinidae</taxon>
        <taxon>Anguininae</taxon>
        <taxon>Ditylenchus</taxon>
    </lineage>
</organism>
<keyword evidence="1" id="KW-0560">Oxidoreductase</keyword>
<reference evidence="3" key="1">
    <citation type="submission" date="2022-11" db="UniProtKB">
        <authorList>
            <consortium name="WormBaseParasite"/>
        </authorList>
    </citation>
    <scope>IDENTIFICATION</scope>
</reference>
<dbReference type="InterPro" id="IPR002347">
    <property type="entry name" value="SDR_fam"/>
</dbReference>
<dbReference type="Pfam" id="PF00106">
    <property type="entry name" value="adh_short"/>
    <property type="match status" value="1"/>
</dbReference>
<evidence type="ECO:0000313" key="3">
    <source>
        <dbReference type="WBParaSite" id="jg17580"/>
    </source>
</evidence>
<dbReference type="Proteomes" id="UP000887574">
    <property type="component" value="Unplaced"/>
</dbReference>
<evidence type="ECO:0000256" key="1">
    <source>
        <dbReference type="ARBA" id="ARBA00023002"/>
    </source>
</evidence>
<evidence type="ECO:0000313" key="2">
    <source>
        <dbReference type="Proteomes" id="UP000887574"/>
    </source>
</evidence>